<accession>A0A0B5ALA7</accession>
<dbReference type="STRING" id="1508404.JMA_01750"/>
<evidence type="ECO:0000313" key="2">
    <source>
        <dbReference type="EMBL" id="AJD89492.1"/>
    </source>
</evidence>
<dbReference type="SUPFAM" id="SSF52172">
    <property type="entry name" value="CheY-like"/>
    <property type="match status" value="1"/>
</dbReference>
<dbReference type="InterPro" id="IPR011006">
    <property type="entry name" value="CheY-like_superfamily"/>
</dbReference>
<dbReference type="Pfam" id="PF13614">
    <property type="entry name" value="AAA_31"/>
    <property type="match status" value="1"/>
</dbReference>
<dbReference type="HOGENOM" id="CLU_033160_3_1_9"/>
<dbReference type="KEGG" id="jeo:JMA_01750"/>
<dbReference type="PANTHER" id="PTHR43384">
    <property type="entry name" value="SEPTUM SITE-DETERMINING PROTEIN MIND HOMOLOG, CHLOROPLASTIC-RELATED"/>
    <property type="match status" value="1"/>
</dbReference>
<evidence type="ECO:0000259" key="1">
    <source>
        <dbReference type="Pfam" id="PF13614"/>
    </source>
</evidence>
<dbReference type="BioCyc" id="JESP1508404:G14D9-9379-MONOMER"/>
<gene>
    <name evidence="2" type="ORF">JMA_01750</name>
</gene>
<dbReference type="EMBL" id="CP009416">
    <property type="protein sequence ID" value="AJD89492.1"/>
    <property type="molecule type" value="Genomic_DNA"/>
</dbReference>
<dbReference type="Gene3D" id="3.40.50.300">
    <property type="entry name" value="P-loop containing nucleotide triphosphate hydrolases"/>
    <property type="match status" value="1"/>
</dbReference>
<dbReference type="GO" id="GO:0005829">
    <property type="term" value="C:cytosol"/>
    <property type="evidence" value="ECO:0007669"/>
    <property type="project" value="TreeGrafter"/>
</dbReference>
<dbReference type="GO" id="GO:0016887">
    <property type="term" value="F:ATP hydrolysis activity"/>
    <property type="evidence" value="ECO:0007669"/>
    <property type="project" value="TreeGrafter"/>
</dbReference>
<dbReference type="GO" id="GO:0009898">
    <property type="term" value="C:cytoplasmic side of plasma membrane"/>
    <property type="evidence" value="ECO:0007669"/>
    <property type="project" value="TreeGrafter"/>
</dbReference>
<proteinExistence type="predicted"/>
<dbReference type="InterPro" id="IPR025669">
    <property type="entry name" value="AAA_dom"/>
</dbReference>
<evidence type="ECO:0000313" key="3">
    <source>
        <dbReference type="Proteomes" id="UP000031449"/>
    </source>
</evidence>
<dbReference type="SUPFAM" id="SSF52540">
    <property type="entry name" value="P-loop containing nucleoside triphosphate hydrolases"/>
    <property type="match status" value="1"/>
</dbReference>
<dbReference type="GO" id="GO:0005524">
    <property type="term" value="F:ATP binding"/>
    <property type="evidence" value="ECO:0007669"/>
    <property type="project" value="TreeGrafter"/>
</dbReference>
<feature type="domain" description="AAA" evidence="1">
    <location>
        <begin position="133"/>
        <end position="287"/>
    </location>
</feature>
<dbReference type="PANTHER" id="PTHR43384:SF13">
    <property type="entry name" value="SLR0110 PROTEIN"/>
    <property type="match status" value="1"/>
</dbReference>
<name>A0A0B5ALA7_9BACL</name>
<organism evidence="2 3">
    <name type="scientific">Jeotgalibacillus malaysiensis</name>
    <dbReference type="NCBI Taxonomy" id="1508404"/>
    <lineage>
        <taxon>Bacteria</taxon>
        <taxon>Bacillati</taxon>
        <taxon>Bacillota</taxon>
        <taxon>Bacilli</taxon>
        <taxon>Bacillales</taxon>
        <taxon>Caryophanaceae</taxon>
        <taxon>Jeotgalibacillus</taxon>
    </lineage>
</organism>
<dbReference type="Gene3D" id="3.40.50.2300">
    <property type="match status" value="1"/>
</dbReference>
<dbReference type="Proteomes" id="UP000031449">
    <property type="component" value="Chromosome"/>
</dbReference>
<dbReference type="AlphaFoldDB" id="A0A0B5ALA7"/>
<dbReference type="InterPro" id="IPR050625">
    <property type="entry name" value="ParA/MinD_ATPase"/>
</dbReference>
<reference evidence="2 3" key="1">
    <citation type="submission" date="2014-08" db="EMBL/GenBank/DDBJ databases">
        <title>Complete genome of a marine bacteria Jeotgalibacillus malaysiensis.</title>
        <authorList>
            <person name="Yaakop A.S."/>
            <person name="Chan K.-G."/>
            <person name="Goh K.M."/>
        </authorList>
    </citation>
    <scope>NUCLEOTIDE SEQUENCE [LARGE SCALE GENOMIC DNA]</scope>
    <source>
        <strain evidence="2 3">D5</strain>
    </source>
</reference>
<keyword evidence="3" id="KW-1185">Reference proteome</keyword>
<dbReference type="OrthoDB" id="2512803at2"/>
<sequence length="376" mass="42816">MEELDVLVIGREGTLMSTIRTRLPETLKTEALDPSHLRSELKNKQPKVILLLHDEGDIERVALIQSEQLHAPVIFIHESHDFQLFRDLVRRGVTDYLVMPEDLEGLGDRVETIVSRASAEQPKDQLFKRGNGKVFTFYSGKGGSGKTFLSTAFAQTLKFESTAQVIYIDLNLQYGGGETFLGIEPNRTIMDLEPVIEEISENHLKNVSEKEPFSKLDLLISPRDAELAERLTEDFVTKVLRACRRTYDFIIVDLPSSIDERTYGALIEADKVFYTIALDTPSIRVLKHVESLFQKLGIPTEDRLELVLNEVGKENELSKKDLERFVTYPHAAEIRRDMKGVQAGINKGQPIRKEPKEKKLIPAAKDMRKWVRSMLK</sequence>
<dbReference type="GO" id="GO:0051782">
    <property type="term" value="P:negative regulation of cell division"/>
    <property type="evidence" value="ECO:0007669"/>
    <property type="project" value="TreeGrafter"/>
</dbReference>
<dbReference type="InterPro" id="IPR027417">
    <property type="entry name" value="P-loop_NTPase"/>
</dbReference>
<protein>
    <recommendedName>
        <fullName evidence="1">AAA domain-containing protein</fullName>
    </recommendedName>
</protein>